<dbReference type="GO" id="GO:0016758">
    <property type="term" value="F:hexosyltransferase activity"/>
    <property type="evidence" value="ECO:0007669"/>
    <property type="project" value="InterPro"/>
</dbReference>
<dbReference type="InterPro" id="IPR050519">
    <property type="entry name" value="Glycosyltransf_28_UgtP"/>
</dbReference>
<name>A0A941DEN9_9BURK</name>
<keyword evidence="3 7" id="KW-0328">Glycosyltransferase</keyword>
<keyword evidence="4 7" id="KW-0808">Transferase</keyword>
<feature type="domain" description="Glycosyl transferase family 28 C-terminal" evidence="5">
    <location>
        <begin position="220"/>
        <end position="378"/>
    </location>
</feature>
<dbReference type="AlphaFoldDB" id="A0A941DEN9"/>
<evidence type="ECO:0000313" key="8">
    <source>
        <dbReference type="Proteomes" id="UP000680158"/>
    </source>
</evidence>
<gene>
    <name evidence="7" type="ORF">KDM92_12320</name>
</gene>
<dbReference type="Pfam" id="PF06925">
    <property type="entry name" value="MGDG_synth"/>
    <property type="match status" value="1"/>
</dbReference>
<dbReference type="GO" id="GO:0009247">
    <property type="term" value="P:glycolipid biosynthetic process"/>
    <property type="evidence" value="ECO:0007669"/>
    <property type="project" value="InterPro"/>
</dbReference>
<dbReference type="RefSeq" id="WP_212684767.1">
    <property type="nucleotide sequence ID" value="NZ_JAGSPM010000007.1"/>
</dbReference>
<dbReference type="PANTHER" id="PTHR43025:SF3">
    <property type="entry name" value="MONOGALACTOSYLDIACYLGLYCEROL SYNTHASE 1, CHLOROPLASTIC"/>
    <property type="match status" value="1"/>
</dbReference>
<accession>A0A941DEN9</accession>
<organism evidence="7 8">
    <name type="scientific">Undibacterium baiyunense</name>
    <dbReference type="NCBI Taxonomy" id="2828731"/>
    <lineage>
        <taxon>Bacteria</taxon>
        <taxon>Pseudomonadati</taxon>
        <taxon>Pseudomonadota</taxon>
        <taxon>Betaproteobacteria</taxon>
        <taxon>Burkholderiales</taxon>
        <taxon>Oxalobacteraceae</taxon>
        <taxon>Undibacterium</taxon>
    </lineage>
</organism>
<feature type="domain" description="Diacylglycerol glucosyltransferase N-terminal" evidence="6">
    <location>
        <begin position="23"/>
        <end position="191"/>
    </location>
</feature>
<dbReference type="Proteomes" id="UP000680158">
    <property type="component" value="Unassembled WGS sequence"/>
</dbReference>
<dbReference type="Gene3D" id="3.40.50.2000">
    <property type="entry name" value="Glycogen Phosphorylase B"/>
    <property type="match status" value="1"/>
</dbReference>
<dbReference type="GO" id="GO:0016020">
    <property type="term" value="C:membrane"/>
    <property type="evidence" value="ECO:0007669"/>
    <property type="project" value="UniProtKB-SubCell"/>
</dbReference>
<dbReference type="PANTHER" id="PTHR43025">
    <property type="entry name" value="MONOGALACTOSYLDIACYLGLYCEROL SYNTHASE"/>
    <property type="match status" value="1"/>
</dbReference>
<comment type="similarity">
    <text evidence="2">Belongs to the glycosyltransferase 28 family.</text>
</comment>
<evidence type="ECO:0000256" key="2">
    <source>
        <dbReference type="ARBA" id="ARBA00006962"/>
    </source>
</evidence>
<dbReference type="EC" id="2.4.-.-" evidence="7"/>
<dbReference type="InterPro" id="IPR007235">
    <property type="entry name" value="Glyco_trans_28_C"/>
</dbReference>
<evidence type="ECO:0000256" key="3">
    <source>
        <dbReference type="ARBA" id="ARBA00022676"/>
    </source>
</evidence>
<evidence type="ECO:0000259" key="6">
    <source>
        <dbReference type="Pfam" id="PF06925"/>
    </source>
</evidence>
<evidence type="ECO:0000256" key="1">
    <source>
        <dbReference type="ARBA" id="ARBA00004370"/>
    </source>
</evidence>
<comment type="subcellular location">
    <subcellularLocation>
        <location evidence="1">Membrane</location>
    </subcellularLocation>
</comment>
<keyword evidence="8" id="KW-1185">Reference proteome</keyword>
<sequence>MTEQQTRSGKTILILSVSAGAGHARAAEAIRAYAQSAKPDCRVIHLDVMDFVTLGFRKIYTDFYVRLVNRAPTLWGHLYNFTNDARTDSSMEKLRRSLERWNAKALLREIANLNPDAIICTHFLPAEMLARLIARHELDCPVWVQVTDFDLHRMWVHKGMAGYFAANQEVAFRMREHGIAAETIHVTGIPIMPAFAENLSRDECAPAFGLAPSRFTMILMGGGAGLGDLAEVAARLLELQLPAENPSSQFQLIVLAGKNQRALQALQTLALSYPQRLFPIGFTSQVERLMTCADVVITKPGGLTTSECLAMGLPMIVNAPIPGQEERNADYVLEQGVALKAVDSLALIYRIQELIAQPDRLSMMAQRAKLLGKPNAAQAVFERVFASLC</sequence>
<evidence type="ECO:0000313" key="7">
    <source>
        <dbReference type="EMBL" id="MBR7747369.1"/>
    </source>
</evidence>
<reference evidence="7 8" key="1">
    <citation type="submission" date="2021-04" db="EMBL/GenBank/DDBJ databases">
        <title>novel species isolated from subtropical streams in China.</title>
        <authorList>
            <person name="Lu H."/>
        </authorList>
    </citation>
    <scope>NUCLEOTIDE SEQUENCE [LARGE SCALE GENOMIC DNA]</scope>
    <source>
        <strain evidence="7 8">BYS107W</strain>
    </source>
</reference>
<dbReference type="Pfam" id="PF04101">
    <property type="entry name" value="Glyco_tran_28_C"/>
    <property type="match status" value="1"/>
</dbReference>
<evidence type="ECO:0000256" key="4">
    <source>
        <dbReference type="ARBA" id="ARBA00022679"/>
    </source>
</evidence>
<comment type="caution">
    <text evidence="7">The sequence shown here is derived from an EMBL/GenBank/DDBJ whole genome shotgun (WGS) entry which is preliminary data.</text>
</comment>
<dbReference type="EMBL" id="JAGSPM010000007">
    <property type="protein sequence ID" value="MBR7747369.1"/>
    <property type="molecule type" value="Genomic_DNA"/>
</dbReference>
<protein>
    <submittedName>
        <fullName evidence="7">Glycosyltransferase</fullName>
        <ecNumber evidence="7">2.4.-.-</ecNumber>
    </submittedName>
</protein>
<dbReference type="InterPro" id="IPR009695">
    <property type="entry name" value="Diacylglyc_glucosyltr_N"/>
</dbReference>
<proteinExistence type="inferred from homology"/>
<evidence type="ECO:0000259" key="5">
    <source>
        <dbReference type="Pfam" id="PF04101"/>
    </source>
</evidence>
<dbReference type="SUPFAM" id="SSF53756">
    <property type="entry name" value="UDP-Glycosyltransferase/glycogen phosphorylase"/>
    <property type="match status" value="1"/>
</dbReference>